<dbReference type="PANTHER" id="PTHR13903">
    <property type="entry name" value="PIRIN-RELATED"/>
    <property type="match status" value="1"/>
</dbReference>
<dbReference type="RefSeq" id="WP_249770645.1">
    <property type="nucleotide sequence ID" value="NZ_CP097332.1"/>
</dbReference>
<feature type="domain" description="Pirin C-terminal" evidence="4">
    <location>
        <begin position="208"/>
        <end position="306"/>
    </location>
</feature>
<dbReference type="CDD" id="cd02909">
    <property type="entry name" value="cupin_pirin_N"/>
    <property type="match status" value="1"/>
</dbReference>
<organism evidence="5 6">
    <name type="scientific">Jatrophihabitans telluris</name>
    <dbReference type="NCBI Taxonomy" id="2038343"/>
    <lineage>
        <taxon>Bacteria</taxon>
        <taxon>Bacillati</taxon>
        <taxon>Actinomycetota</taxon>
        <taxon>Actinomycetes</taxon>
        <taxon>Jatrophihabitantales</taxon>
        <taxon>Jatrophihabitantaceae</taxon>
        <taxon>Jatrophihabitans</taxon>
    </lineage>
</organism>
<reference evidence="5" key="1">
    <citation type="journal article" date="2018" name="Int. J. Syst. Evol. Microbiol.">
        <title>Jatrophihabitans telluris sp. nov., isolated from sediment soil of lava forest wetlands and the emended description of the genus Jatrophihabitans.</title>
        <authorList>
            <person name="Lee K.C."/>
            <person name="Suh M.K."/>
            <person name="Eom M.K."/>
            <person name="Kim K.K."/>
            <person name="Kim J.S."/>
            <person name="Kim D.S."/>
            <person name="Ko S.H."/>
            <person name="Shin Y.K."/>
            <person name="Lee J.S."/>
        </authorList>
    </citation>
    <scope>NUCLEOTIDE SEQUENCE</scope>
    <source>
        <strain evidence="5">N237</strain>
    </source>
</reference>
<evidence type="ECO:0000313" key="6">
    <source>
        <dbReference type="Proteomes" id="UP001056336"/>
    </source>
</evidence>
<dbReference type="Proteomes" id="UP001056336">
    <property type="component" value="Chromosome"/>
</dbReference>
<feature type="domain" description="Pirin N-terminal" evidence="3">
    <location>
        <begin position="56"/>
        <end position="155"/>
    </location>
</feature>
<dbReference type="Pfam" id="PF05726">
    <property type="entry name" value="Pirin_C"/>
    <property type="match status" value="1"/>
</dbReference>
<dbReference type="InterPro" id="IPR008778">
    <property type="entry name" value="Pirin_C_dom"/>
</dbReference>
<dbReference type="EMBL" id="CP097332">
    <property type="protein sequence ID" value="UQX87782.1"/>
    <property type="molecule type" value="Genomic_DNA"/>
</dbReference>
<evidence type="ECO:0000259" key="3">
    <source>
        <dbReference type="Pfam" id="PF02678"/>
    </source>
</evidence>
<evidence type="ECO:0000313" key="5">
    <source>
        <dbReference type="EMBL" id="UQX87782.1"/>
    </source>
</evidence>
<reference evidence="5" key="2">
    <citation type="submission" date="2022-05" db="EMBL/GenBank/DDBJ databases">
        <authorList>
            <person name="Kim J.-S."/>
            <person name="Lee K."/>
            <person name="Suh M."/>
            <person name="Eom M."/>
            <person name="Kim J.-S."/>
            <person name="Kim D.-S."/>
            <person name="Ko S.-H."/>
            <person name="Shin Y."/>
            <person name="Lee J.-S."/>
        </authorList>
    </citation>
    <scope>NUCLEOTIDE SEQUENCE</scope>
    <source>
        <strain evidence="5">N237</strain>
    </source>
</reference>
<evidence type="ECO:0000256" key="1">
    <source>
        <dbReference type="ARBA" id="ARBA00008416"/>
    </source>
</evidence>
<dbReference type="Gene3D" id="2.60.120.10">
    <property type="entry name" value="Jelly Rolls"/>
    <property type="match status" value="2"/>
</dbReference>
<name>A0ABY4QWY9_9ACTN</name>
<dbReference type="InterPro" id="IPR003829">
    <property type="entry name" value="Pirin_N_dom"/>
</dbReference>
<dbReference type="InterPro" id="IPR014710">
    <property type="entry name" value="RmlC-like_jellyroll"/>
</dbReference>
<dbReference type="InterPro" id="IPR012093">
    <property type="entry name" value="Pirin"/>
</dbReference>
<proteinExistence type="inferred from homology"/>
<comment type="similarity">
    <text evidence="1 2">Belongs to the pirin family.</text>
</comment>
<gene>
    <name evidence="5" type="ORF">M6D93_15960</name>
</gene>
<sequence length="333" mass="35987">MSNLEVGTPAEVDLPARVGLNGPVFERLDPRPVVLTPRTIAVDGNPAGPGSAAMVQRYLPTRGRRTVGAWCFLDLFGPDDVRGEAGMQIAPHPHSGLQTVTWLLAGDVRHRDSLGSDQIIRPGQLNLMSAGHGIAHAENSPTGHGDQLHGVQLWIALPDADRDASPFFEHHEQLPEWRGDGVRARLLMGSLGEVTSPATALTPLVGAELEVAAGVEAMVQLRPDWEHALLVLSGDWSDGTEQLWSGDMAYLGTGRSELAVHSNAGARLLLLGGEPFDEELVMWWNFVGRSHDEILAARTAWMAGQRFGDVAYEGDRLPAPPIPPVTLRPRGRR</sequence>
<dbReference type="CDD" id="cd02247">
    <property type="entry name" value="cupin_pirin_C"/>
    <property type="match status" value="1"/>
</dbReference>
<dbReference type="Pfam" id="PF02678">
    <property type="entry name" value="Pirin"/>
    <property type="match status" value="1"/>
</dbReference>
<dbReference type="InterPro" id="IPR011051">
    <property type="entry name" value="RmlC_Cupin_sf"/>
</dbReference>
<accession>A0ABY4QWY9</accession>
<protein>
    <submittedName>
        <fullName evidence="5">Pirin family protein</fullName>
    </submittedName>
</protein>
<evidence type="ECO:0000259" key="4">
    <source>
        <dbReference type="Pfam" id="PF05726"/>
    </source>
</evidence>
<dbReference type="SUPFAM" id="SSF51182">
    <property type="entry name" value="RmlC-like cupins"/>
    <property type="match status" value="1"/>
</dbReference>
<dbReference type="PIRSF" id="PIRSF006232">
    <property type="entry name" value="Pirin"/>
    <property type="match status" value="1"/>
</dbReference>
<evidence type="ECO:0000256" key="2">
    <source>
        <dbReference type="RuleBase" id="RU003457"/>
    </source>
</evidence>
<keyword evidence="6" id="KW-1185">Reference proteome</keyword>
<dbReference type="PANTHER" id="PTHR13903:SF8">
    <property type="entry name" value="PIRIN"/>
    <property type="match status" value="1"/>
</dbReference>